<keyword evidence="2 3" id="KW-0808">Transferase</keyword>
<dbReference type="RefSeq" id="WP_121765413.1">
    <property type="nucleotide sequence ID" value="NZ_CAKOCY010000043.1"/>
</dbReference>
<dbReference type="PANTHER" id="PTHR11712">
    <property type="entry name" value="POLYKETIDE SYNTHASE-RELATED"/>
    <property type="match status" value="1"/>
</dbReference>
<dbReference type="PROSITE" id="PS52004">
    <property type="entry name" value="KS3_2"/>
    <property type="match status" value="1"/>
</dbReference>
<dbReference type="InterPro" id="IPR014031">
    <property type="entry name" value="Ketoacyl_synth_C"/>
</dbReference>
<dbReference type="SMART" id="SM00825">
    <property type="entry name" value="PKS_KS"/>
    <property type="match status" value="1"/>
</dbReference>
<dbReference type="InterPro" id="IPR014030">
    <property type="entry name" value="Ketoacyl_synth_N"/>
</dbReference>
<evidence type="ECO:0000313" key="6">
    <source>
        <dbReference type="Proteomes" id="UP000267159"/>
    </source>
</evidence>
<dbReference type="CDD" id="cd00834">
    <property type="entry name" value="KAS_I_II"/>
    <property type="match status" value="1"/>
</dbReference>
<dbReference type="GO" id="GO:0006633">
    <property type="term" value="P:fatty acid biosynthetic process"/>
    <property type="evidence" value="ECO:0007669"/>
    <property type="project" value="TreeGrafter"/>
</dbReference>
<gene>
    <name evidence="5" type="ORF">D7Y07_08290</name>
</gene>
<accession>A0A3L8ACZ9</accession>
<dbReference type="EMBL" id="RAZM01000019">
    <property type="protein sequence ID" value="RLT80463.1"/>
    <property type="molecule type" value="Genomic_DNA"/>
</dbReference>
<comment type="similarity">
    <text evidence="1 3">Belongs to the thiolase-like superfamily. Beta-ketoacyl-ACP synthases family.</text>
</comment>
<dbReference type="Gene3D" id="3.40.47.10">
    <property type="match status" value="1"/>
</dbReference>
<protein>
    <submittedName>
        <fullName evidence="5">Beta-ketoacyl-[acyl-carrier-protein] synthase family protein</fullName>
    </submittedName>
</protein>
<dbReference type="Pfam" id="PF02801">
    <property type="entry name" value="Ketoacyl-synt_C"/>
    <property type="match status" value="1"/>
</dbReference>
<dbReference type="Proteomes" id="UP000267159">
    <property type="component" value="Unassembled WGS sequence"/>
</dbReference>
<organism evidence="5 6">
    <name type="scientific">Bacteroides acidifaciens</name>
    <dbReference type="NCBI Taxonomy" id="85831"/>
    <lineage>
        <taxon>Bacteria</taxon>
        <taxon>Pseudomonadati</taxon>
        <taxon>Bacteroidota</taxon>
        <taxon>Bacteroidia</taxon>
        <taxon>Bacteroidales</taxon>
        <taxon>Bacteroidaceae</taxon>
        <taxon>Bacteroides</taxon>
    </lineage>
</organism>
<reference evidence="5 6" key="1">
    <citation type="submission" date="2018-09" db="EMBL/GenBank/DDBJ databases">
        <title>Murine metabolic-syndrome-specific gut microbial biobank.</title>
        <authorList>
            <person name="Liu C."/>
        </authorList>
    </citation>
    <scope>NUCLEOTIDE SEQUENCE [LARGE SCALE GENOMIC DNA]</scope>
    <source>
        <strain evidence="5 6">0.1X-D8-26</strain>
    </source>
</reference>
<dbReference type="InterPro" id="IPR016039">
    <property type="entry name" value="Thiolase-like"/>
</dbReference>
<evidence type="ECO:0000256" key="2">
    <source>
        <dbReference type="ARBA" id="ARBA00022679"/>
    </source>
</evidence>
<dbReference type="GO" id="GO:0004315">
    <property type="term" value="F:3-oxoacyl-[acyl-carrier-protein] synthase activity"/>
    <property type="evidence" value="ECO:0007669"/>
    <property type="project" value="TreeGrafter"/>
</dbReference>
<dbReference type="SUPFAM" id="SSF53901">
    <property type="entry name" value="Thiolase-like"/>
    <property type="match status" value="2"/>
</dbReference>
<dbReference type="AlphaFoldDB" id="A0A3L8ACZ9"/>
<proteinExistence type="inferred from homology"/>
<evidence type="ECO:0000256" key="1">
    <source>
        <dbReference type="ARBA" id="ARBA00008467"/>
    </source>
</evidence>
<sequence length="411" mass="43761">MKIYVTGLGVVSGIGIGVSENIEALRQGKHGIGKVTLFPTALDVPVSEVKHSNEELKQLLGIPPQRTVSRTALLGMVAAKEALEDAGLNQRTLQHAQQDSQPLRIGFISATSVGGMDLSEHFYESFKENPERGRLREVISHDCGASTELIASHLGINDFITTISTACSSAANAIMLGARMIKHGLLDAVVVGGTDALCRFTLNGFNSLMILDKAHCRPFDRSRTGLNLGEGAGYLVLQPESSLRRTPYCELSGYANTNEAYHQTGSSPEGDGAFLSMSEAIASSGISPEEIDYINVHGTGTPGNDASEGMALQRIFGEHVPPFSSVKAFIGHTLGASEGIEAVYSVLSIYKGMTYPNLNFTDAMPETGLIPETTFREGIPVRHVLSNSFGFGGNNSSLLFSATNIPQGTNL</sequence>
<dbReference type="Pfam" id="PF00109">
    <property type="entry name" value="ketoacyl-synt"/>
    <property type="match status" value="1"/>
</dbReference>
<dbReference type="PANTHER" id="PTHR11712:SF336">
    <property type="entry name" value="3-OXOACYL-[ACYL-CARRIER-PROTEIN] SYNTHASE, MITOCHONDRIAL"/>
    <property type="match status" value="1"/>
</dbReference>
<dbReference type="STRING" id="1235814.GCA_000613385_03517"/>
<evidence type="ECO:0000313" key="5">
    <source>
        <dbReference type="EMBL" id="RLT80463.1"/>
    </source>
</evidence>
<evidence type="ECO:0000256" key="3">
    <source>
        <dbReference type="RuleBase" id="RU003694"/>
    </source>
</evidence>
<feature type="domain" description="Ketosynthase family 3 (KS3)" evidence="4">
    <location>
        <begin position="1"/>
        <end position="402"/>
    </location>
</feature>
<evidence type="ECO:0000259" key="4">
    <source>
        <dbReference type="PROSITE" id="PS52004"/>
    </source>
</evidence>
<name>A0A3L8ACZ9_9BACE</name>
<dbReference type="InterPro" id="IPR000794">
    <property type="entry name" value="Beta-ketoacyl_synthase"/>
</dbReference>
<dbReference type="GO" id="GO:0005829">
    <property type="term" value="C:cytosol"/>
    <property type="evidence" value="ECO:0007669"/>
    <property type="project" value="TreeGrafter"/>
</dbReference>
<comment type="caution">
    <text evidence="5">The sequence shown here is derived from an EMBL/GenBank/DDBJ whole genome shotgun (WGS) entry which is preliminary data.</text>
</comment>
<dbReference type="InterPro" id="IPR020841">
    <property type="entry name" value="PKS_Beta-ketoAc_synthase_dom"/>
</dbReference>